<keyword evidence="4" id="KW-1185">Reference proteome</keyword>
<proteinExistence type="predicted"/>
<organism evidence="3 4">
    <name type="scientific">Staphylotrichum longicolle</name>
    <dbReference type="NCBI Taxonomy" id="669026"/>
    <lineage>
        <taxon>Eukaryota</taxon>
        <taxon>Fungi</taxon>
        <taxon>Dikarya</taxon>
        <taxon>Ascomycota</taxon>
        <taxon>Pezizomycotina</taxon>
        <taxon>Sordariomycetes</taxon>
        <taxon>Sordariomycetidae</taxon>
        <taxon>Sordariales</taxon>
        <taxon>Chaetomiaceae</taxon>
        <taxon>Staphylotrichum</taxon>
    </lineage>
</organism>
<feature type="region of interest" description="Disordered" evidence="1">
    <location>
        <begin position="361"/>
        <end position="391"/>
    </location>
</feature>
<dbReference type="AlphaFoldDB" id="A0AAD4F3D6"/>
<comment type="caution">
    <text evidence="3">The sequence shown here is derived from an EMBL/GenBank/DDBJ whole genome shotgun (WGS) entry which is preliminary data.</text>
</comment>
<feature type="region of interest" description="Disordered" evidence="1">
    <location>
        <begin position="299"/>
        <end position="320"/>
    </location>
</feature>
<evidence type="ECO:0000259" key="2">
    <source>
        <dbReference type="Pfam" id="PF25422"/>
    </source>
</evidence>
<evidence type="ECO:0000313" key="4">
    <source>
        <dbReference type="Proteomes" id="UP001197093"/>
    </source>
</evidence>
<accession>A0AAD4F3D6</accession>
<dbReference type="EMBL" id="JAHCVI010000001">
    <property type="protein sequence ID" value="KAG7292341.1"/>
    <property type="molecule type" value="Genomic_DNA"/>
</dbReference>
<protein>
    <recommendedName>
        <fullName evidence="2">DUF7892 domain-containing protein</fullName>
    </recommendedName>
</protein>
<reference evidence="3" key="1">
    <citation type="submission" date="2023-02" db="EMBL/GenBank/DDBJ databases">
        <authorList>
            <person name="Palmer J.M."/>
        </authorList>
    </citation>
    <scope>NUCLEOTIDE SEQUENCE</scope>
    <source>
        <strain evidence="3">FW57</strain>
    </source>
</reference>
<feature type="compositionally biased region" description="Polar residues" evidence="1">
    <location>
        <begin position="16"/>
        <end position="33"/>
    </location>
</feature>
<feature type="domain" description="DUF7892" evidence="2">
    <location>
        <begin position="457"/>
        <end position="587"/>
    </location>
</feature>
<gene>
    <name evidence="3" type="ORF">NEMBOFW57_002376</name>
</gene>
<dbReference type="InterPro" id="IPR057214">
    <property type="entry name" value="DUF7892"/>
</dbReference>
<dbReference type="Proteomes" id="UP001197093">
    <property type="component" value="Unassembled WGS sequence"/>
</dbReference>
<name>A0AAD4F3D6_9PEZI</name>
<dbReference type="Pfam" id="PF25422">
    <property type="entry name" value="DUF7892"/>
    <property type="match status" value="1"/>
</dbReference>
<evidence type="ECO:0000256" key="1">
    <source>
        <dbReference type="SAM" id="MobiDB-lite"/>
    </source>
</evidence>
<evidence type="ECO:0000313" key="3">
    <source>
        <dbReference type="EMBL" id="KAG7292341.1"/>
    </source>
</evidence>
<sequence>MCSLLYPGYERRSPISLPQNPSTDTPTASSLTQSRHERTAGEAAELKAARKAEIERRALLLDPPLTADVLRYIPSFQAAIHIVARLDDDAWERLKPRLLAQRAEAETARESERIAEGRVNGELKEELPLETTLAAAKEARDRIDKDWEEVQAPLRVQIAGYADEAVRENLGKDRKVTRENCSRFAVDSLLSIRRRFYAEVTSNAAAARAAGRMPPLDPPEGPWTQKLTLENMKWIFDTKIKPHTEPLRKELFYCNGCEGNFKPFGLEAVIQHYAAKHTSILSLGSIVVHWRAEWPEHPPFSATPRPTKGSHPQGASHFAAPGVAPPAASYNYPPTGTVSMPPPPVYPPSMGYGYVPPTYNDYNQQPAPPPLPYQPQLTNPPHFPPPPGYEQQPSYLTPAAPYFAHEPPAAPYVPPVVEGGQSYMPPQGVQYDYQYGSYPAHHTSGPYAPPPSSTYPDLYQSKVEDIARNSREVWRLLGDIRDLPGSVKVLVTIHHLVRRFQSRFYETPPLAMFIDGLSNNKEMRPVRNVNGLVCKACHLGLGNAASVDQDRKDFSLPQLANHFQSKHVEPMQRMQAAPEPLDWVVDMHDARHSFRR</sequence>
<feature type="region of interest" description="Disordered" evidence="1">
    <location>
        <begin position="13"/>
        <end position="39"/>
    </location>
</feature>